<dbReference type="InterPro" id="IPR038765">
    <property type="entry name" value="Papain-like_cys_pep_sf"/>
</dbReference>
<dbReference type="VEuPathDB" id="GiardiaDB:GL50803_16779"/>
<evidence type="ECO:0000313" key="12">
    <source>
        <dbReference type="Proteomes" id="UP000001548"/>
    </source>
</evidence>
<gene>
    <name evidence="11" type="ORF">GL50803_0016779</name>
</gene>
<dbReference type="Proteomes" id="UP000001548">
    <property type="component" value="Unassembled WGS sequence"/>
</dbReference>
<dbReference type="MEROPS" id="C01.094"/>
<evidence type="ECO:0000256" key="9">
    <source>
        <dbReference type="ARBA" id="ARBA00023157"/>
    </source>
</evidence>
<name>A8BVM3_GIAIC</name>
<dbReference type="InterPro" id="IPR025660">
    <property type="entry name" value="Pept_his_AS"/>
</dbReference>
<comment type="function">
    <text evidence="10">Thiol protease which is required for parasite excystation and invasion of the proximal small intestine of the human host.</text>
</comment>
<keyword evidence="4" id="KW-0645">Protease</keyword>
<comment type="subcellular location">
    <subcellularLocation>
        <location evidence="1">Vacuole</location>
    </subcellularLocation>
</comment>
<comment type="similarity">
    <text evidence="2">Belongs to the peptidase C1 family.</text>
</comment>
<dbReference type="SMR" id="A8BVM3"/>
<protein>
    <submittedName>
        <fullName evidence="11">Cathepsin B</fullName>
    </submittedName>
</protein>
<keyword evidence="9" id="KW-1015">Disulfide bond</keyword>
<evidence type="ECO:0000256" key="7">
    <source>
        <dbReference type="ARBA" id="ARBA00022807"/>
    </source>
</evidence>
<dbReference type="RefSeq" id="XP_001704582.1">
    <property type="nucleotide sequence ID" value="XM_001704530.1"/>
</dbReference>
<dbReference type="InterPro" id="IPR025661">
    <property type="entry name" value="Pept_asp_AS"/>
</dbReference>
<dbReference type="GO" id="GO:0005615">
    <property type="term" value="C:extracellular space"/>
    <property type="evidence" value="ECO:0000318"/>
    <property type="project" value="GO_Central"/>
</dbReference>
<dbReference type="KEGG" id="gla:GL50803_0016779"/>
<dbReference type="STRING" id="184922.A8BVM3"/>
<dbReference type="GO" id="GO:0005764">
    <property type="term" value="C:lysosome"/>
    <property type="evidence" value="ECO:0000318"/>
    <property type="project" value="GO_Central"/>
</dbReference>
<evidence type="ECO:0000256" key="4">
    <source>
        <dbReference type="ARBA" id="ARBA00022670"/>
    </source>
</evidence>
<dbReference type="OMA" id="HPIRNQG"/>
<dbReference type="HOGENOM" id="CLU_012184_3_3_1"/>
<dbReference type="PROSITE" id="PS00639">
    <property type="entry name" value="THIOL_PROTEASE_HIS"/>
    <property type="match status" value="1"/>
</dbReference>
<dbReference type="EMBL" id="AACB03000002">
    <property type="protein sequence ID" value="KAE8304515.1"/>
    <property type="molecule type" value="Genomic_DNA"/>
</dbReference>
<dbReference type="FunFam" id="3.90.70.10:FF:000096">
    <property type="entry name" value="Cathepsin B-like cysteine protease"/>
    <property type="match status" value="1"/>
</dbReference>
<dbReference type="Pfam" id="PF00112">
    <property type="entry name" value="Peptidase_C1"/>
    <property type="match status" value="1"/>
</dbReference>
<keyword evidence="12" id="KW-1185">Reference proteome</keyword>
<organism evidence="11 12">
    <name type="scientific">Giardia intestinalis (strain ATCC 50803 / WB clone C6)</name>
    <name type="common">Giardia lamblia</name>
    <dbReference type="NCBI Taxonomy" id="184922"/>
    <lineage>
        <taxon>Eukaryota</taxon>
        <taxon>Metamonada</taxon>
        <taxon>Diplomonadida</taxon>
        <taxon>Hexamitidae</taxon>
        <taxon>Giardiinae</taxon>
        <taxon>Giardia</taxon>
    </lineage>
</organism>
<evidence type="ECO:0000256" key="5">
    <source>
        <dbReference type="ARBA" id="ARBA00022729"/>
    </source>
</evidence>
<evidence type="ECO:0000256" key="8">
    <source>
        <dbReference type="ARBA" id="ARBA00023145"/>
    </source>
</evidence>
<dbReference type="PRINTS" id="PR00705">
    <property type="entry name" value="PAPAIN"/>
</dbReference>
<sequence length="298" mass="32761">MKLFLLAAAAFSAPALTVSELNHIKSLNPRWKAGIPKRFEGLTKDEISSLLMPVSFLKRDRAAVPRGTVSATQAPDSFDFREEYPHCIPEVVDQGGCGSCWAFSSVASVGDRRCFAGLDKKAVKYSPQYVVSCDRGDMACDGGWLPSVWRFLTKTGTTTDECVPYQSGSTGARGTCPTKCADGSDLPIYKATKAVDYGLDCDLIMKALATGGPLQTAFTVYSDFMYYEGGVYQHTYGRVEGGHAVEMVGYGTDEYDVDYWIIRNSWGPDWGEDGYFRIIRMTNECGIEEQVIGGFFEN</sequence>
<evidence type="ECO:0000256" key="10">
    <source>
        <dbReference type="ARBA" id="ARBA00060028"/>
    </source>
</evidence>
<dbReference type="GO" id="GO:0051603">
    <property type="term" value="P:proteolysis involved in protein catabolic process"/>
    <property type="evidence" value="ECO:0000318"/>
    <property type="project" value="GO_Central"/>
</dbReference>
<reference evidence="11 12" key="1">
    <citation type="journal article" date="2007" name="Science">
        <title>Genomic minimalism in the early diverging intestinal parasite Giardia lamblia.</title>
        <authorList>
            <person name="Morrison H.G."/>
            <person name="McArthur A.G."/>
            <person name="Gillin F.D."/>
            <person name="Aley S.B."/>
            <person name="Adam R.D."/>
            <person name="Olsen G.J."/>
            <person name="Best A.A."/>
            <person name="Cande W.Z."/>
            <person name="Chen F."/>
            <person name="Cipriano M.J."/>
            <person name="Davids B.J."/>
            <person name="Dawson S.C."/>
            <person name="Elmendorf H.G."/>
            <person name="Hehl A.B."/>
            <person name="Holder M.E."/>
            <person name="Huse S.M."/>
            <person name="Kim U.U."/>
            <person name="Lasek-Nesselquist E."/>
            <person name="Manning G."/>
            <person name="Nigam A."/>
            <person name="Nixon J.E."/>
            <person name="Palm D."/>
            <person name="Passamaneck N.E."/>
            <person name="Prabhu A."/>
            <person name="Reich C.I."/>
            <person name="Reiner D.S."/>
            <person name="Samuelson J."/>
            <person name="Svard S.G."/>
            <person name="Sogin M.L."/>
        </authorList>
    </citation>
    <scope>NUCLEOTIDE SEQUENCE [LARGE SCALE GENOMIC DNA]</scope>
    <source>
        <strain evidence="11 12">WB C6</strain>
    </source>
</reference>
<evidence type="ECO:0000256" key="6">
    <source>
        <dbReference type="ARBA" id="ARBA00022801"/>
    </source>
</evidence>
<dbReference type="SMART" id="SM00645">
    <property type="entry name" value="Pept_C1"/>
    <property type="match status" value="1"/>
</dbReference>
<proteinExistence type="inferred from homology"/>
<dbReference type="PANTHER" id="PTHR12411">
    <property type="entry name" value="CYSTEINE PROTEASE FAMILY C1-RELATED"/>
    <property type="match status" value="1"/>
</dbReference>
<dbReference type="CDD" id="cd02620">
    <property type="entry name" value="Peptidase_C1A_CathepsinB"/>
    <property type="match status" value="1"/>
</dbReference>
<evidence type="ECO:0000256" key="3">
    <source>
        <dbReference type="ARBA" id="ARBA00022554"/>
    </source>
</evidence>
<dbReference type="InterPro" id="IPR000169">
    <property type="entry name" value="Pept_cys_AS"/>
</dbReference>
<dbReference type="GO" id="GO:0004197">
    <property type="term" value="F:cysteine-type endopeptidase activity"/>
    <property type="evidence" value="ECO:0000318"/>
    <property type="project" value="GO_Central"/>
</dbReference>
<dbReference type="InterPro" id="IPR000668">
    <property type="entry name" value="Peptidase_C1A_C"/>
</dbReference>
<dbReference type="AlphaFoldDB" id="A8BVM3"/>
<keyword evidence="8" id="KW-0865">Zymogen</keyword>
<accession>A8BVM3</accession>
<dbReference type="Gene3D" id="3.90.70.10">
    <property type="entry name" value="Cysteine proteinases"/>
    <property type="match status" value="1"/>
</dbReference>
<dbReference type="InterPro" id="IPR013128">
    <property type="entry name" value="Peptidase_C1A"/>
</dbReference>
<comment type="caution">
    <text evidence="11">The sequence shown here is derived from an EMBL/GenBank/DDBJ whole genome shotgun (WGS) entry which is preliminary data.</text>
</comment>
<evidence type="ECO:0000256" key="1">
    <source>
        <dbReference type="ARBA" id="ARBA00004116"/>
    </source>
</evidence>
<keyword evidence="7" id="KW-0788">Thiol protease</keyword>
<evidence type="ECO:0000256" key="2">
    <source>
        <dbReference type="ARBA" id="ARBA00008455"/>
    </source>
</evidence>
<dbReference type="PROSITE" id="PS00640">
    <property type="entry name" value="THIOL_PROTEASE_ASN"/>
    <property type="match status" value="1"/>
</dbReference>
<dbReference type="GeneID" id="5697465"/>
<keyword evidence="3" id="KW-0926">Vacuole</keyword>
<dbReference type="SUPFAM" id="SSF54001">
    <property type="entry name" value="Cysteine proteinases"/>
    <property type="match status" value="1"/>
</dbReference>
<evidence type="ECO:0000313" key="11">
    <source>
        <dbReference type="EMBL" id="KAE8304515.1"/>
    </source>
</evidence>
<dbReference type="PROSITE" id="PS00139">
    <property type="entry name" value="THIOL_PROTEASE_CYS"/>
    <property type="match status" value="1"/>
</dbReference>
<keyword evidence="6" id="KW-0378">Hydrolase</keyword>
<keyword evidence="5" id="KW-0732">Signal</keyword>